<accession>A0A0V0Q7G3</accession>
<keyword evidence="3" id="KW-1185">Reference proteome</keyword>
<feature type="compositionally biased region" description="Polar residues" evidence="1">
    <location>
        <begin position="22"/>
        <end position="32"/>
    </location>
</feature>
<evidence type="ECO:0000313" key="2">
    <source>
        <dbReference type="EMBL" id="KRW98156.1"/>
    </source>
</evidence>
<protein>
    <submittedName>
        <fullName evidence="2">Uncharacterized protein</fullName>
    </submittedName>
</protein>
<feature type="region of interest" description="Disordered" evidence="1">
    <location>
        <begin position="13"/>
        <end position="32"/>
    </location>
</feature>
<name>A0A0V0Q7G3_PSEPJ</name>
<evidence type="ECO:0000313" key="3">
    <source>
        <dbReference type="Proteomes" id="UP000054937"/>
    </source>
</evidence>
<evidence type="ECO:0000256" key="1">
    <source>
        <dbReference type="SAM" id="MobiDB-lite"/>
    </source>
</evidence>
<dbReference type="AlphaFoldDB" id="A0A0V0Q7G3"/>
<feature type="region of interest" description="Disordered" evidence="1">
    <location>
        <begin position="142"/>
        <end position="242"/>
    </location>
</feature>
<organism evidence="2 3">
    <name type="scientific">Pseudocohnilembus persalinus</name>
    <name type="common">Ciliate</name>
    <dbReference type="NCBI Taxonomy" id="266149"/>
    <lineage>
        <taxon>Eukaryota</taxon>
        <taxon>Sar</taxon>
        <taxon>Alveolata</taxon>
        <taxon>Ciliophora</taxon>
        <taxon>Intramacronucleata</taxon>
        <taxon>Oligohymenophorea</taxon>
        <taxon>Scuticociliatia</taxon>
        <taxon>Philasterida</taxon>
        <taxon>Pseudocohnilembidae</taxon>
        <taxon>Pseudocohnilembus</taxon>
    </lineage>
</organism>
<gene>
    <name evidence="2" type="ORF">PPERSA_02134</name>
</gene>
<dbReference type="EMBL" id="LDAU01000267">
    <property type="protein sequence ID" value="KRW98156.1"/>
    <property type="molecule type" value="Genomic_DNA"/>
</dbReference>
<dbReference type="Proteomes" id="UP000054937">
    <property type="component" value="Unassembled WGS sequence"/>
</dbReference>
<reference evidence="2 3" key="1">
    <citation type="journal article" date="2015" name="Sci. Rep.">
        <title>Genome of the facultative scuticociliatosis pathogen Pseudocohnilembus persalinus provides insight into its virulence through horizontal gene transfer.</title>
        <authorList>
            <person name="Xiong J."/>
            <person name="Wang G."/>
            <person name="Cheng J."/>
            <person name="Tian M."/>
            <person name="Pan X."/>
            <person name="Warren A."/>
            <person name="Jiang C."/>
            <person name="Yuan D."/>
            <person name="Miao W."/>
        </authorList>
    </citation>
    <scope>NUCLEOTIDE SEQUENCE [LARGE SCALE GENOMIC DNA]</scope>
    <source>
        <strain evidence="2">36N120E</strain>
    </source>
</reference>
<dbReference type="InParanoid" id="A0A0V0Q7G3"/>
<sequence>MSQIFKNQLKQIVNQEKGGNGASQSVQKTSKLYKQTNKELRASGKDIKLGKMQSDKIFQDNLENQKRNRSDVQPQKVLSLKSKNNEIGKVVQESIVNKFKETQHKKNQDKYQKNYDQVAPQVYQKQLFKKSEKEDNYHISENSYKHQSEKSQNQSKKHQNNLIKEDRKKQQHHKSRHYHENSQVRNNSESEDQKYQNQFQDNESRNSRSRSGSFERYQKKQKTTQKSHVQKDLMQNINNNNNQVRRLEIKKNQNMSNQYQNNGQYDRQLEIQQKQQKVIDLYDNPYASLQQQPQEYDEKGFKILMPHRIQKTILLEKSENKKDYEESRYTGRVLQLQKY</sequence>
<comment type="caution">
    <text evidence="2">The sequence shown here is derived from an EMBL/GenBank/DDBJ whole genome shotgun (WGS) entry which is preliminary data.</text>
</comment>
<proteinExistence type="predicted"/>